<evidence type="ECO:0000256" key="4">
    <source>
        <dbReference type="ARBA" id="ARBA00022833"/>
    </source>
</evidence>
<evidence type="ECO:0000313" key="7">
    <source>
        <dbReference type="EMBL" id="KPP79751.1"/>
    </source>
</evidence>
<feature type="compositionally biased region" description="Basic residues" evidence="5">
    <location>
        <begin position="1584"/>
        <end position="1597"/>
    </location>
</feature>
<feature type="region of interest" description="Disordered" evidence="5">
    <location>
        <begin position="1584"/>
        <end position="1622"/>
    </location>
</feature>
<feature type="region of interest" description="Disordered" evidence="5">
    <location>
        <begin position="1464"/>
        <end position="1529"/>
    </location>
</feature>
<dbReference type="InterPro" id="IPR052440">
    <property type="entry name" value="Trans_Reg/Chrom_Remod"/>
</dbReference>
<dbReference type="GO" id="GO:0005634">
    <property type="term" value="C:nucleus"/>
    <property type="evidence" value="ECO:0007669"/>
    <property type="project" value="TreeGrafter"/>
</dbReference>
<dbReference type="InterPro" id="IPR034732">
    <property type="entry name" value="EPHD"/>
</dbReference>
<protein>
    <submittedName>
        <fullName evidence="7">Retinoic acid-induced protein 1-like</fullName>
    </submittedName>
</protein>
<feature type="region of interest" description="Disordered" evidence="5">
    <location>
        <begin position="391"/>
        <end position="467"/>
    </location>
</feature>
<feature type="region of interest" description="Disordered" evidence="5">
    <location>
        <begin position="951"/>
        <end position="1040"/>
    </location>
</feature>
<feature type="region of interest" description="Disordered" evidence="5">
    <location>
        <begin position="870"/>
        <end position="889"/>
    </location>
</feature>
<feature type="compositionally biased region" description="Polar residues" evidence="5">
    <location>
        <begin position="237"/>
        <end position="249"/>
    </location>
</feature>
<dbReference type="GO" id="GO:0006357">
    <property type="term" value="P:regulation of transcription by RNA polymerase II"/>
    <property type="evidence" value="ECO:0007669"/>
    <property type="project" value="TreeGrafter"/>
</dbReference>
<accession>A0A0P7XS27</accession>
<comment type="caution">
    <text evidence="7">The sequence shown here is derived from an EMBL/GenBank/DDBJ whole genome shotgun (WGS) entry which is preliminary data.</text>
</comment>
<feature type="compositionally biased region" description="Polar residues" evidence="5">
    <location>
        <begin position="455"/>
        <end position="467"/>
    </location>
</feature>
<evidence type="ECO:0000256" key="2">
    <source>
        <dbReference type="ARBA" id="ARBA00022723"/>
    </source>
</evidence>
<feature type="region of interest" description="Disordered" evidence="5">
    <location>
        <begin position="518"/>
        <end position="537"/>
    </location>
</feature>
<feature type="compositionally biased region" description="Polar residues" evidence="5">
    <location>
        <begin position="409"/>
        <end position="444"/>
    </location>
</feature>
<dbReference type="EMBL" id="JARO02000135">
    <property type="protein sequence ID" value="KPP79751.1"/>
    <property type="molecule type" value="Genomic_DNA"/>
</dbReference>
<feature type="region of interest" description="Disordered" evidence="5">
    <location>
        <begin position="655"/>
        <end position="694"/>
    </location>
</feature>
<evidence type="ECO:0000256" key="1">
    <source>
        <dbReference type="ARBA" id="ARBA00022553"/>
    </source>
</evidence>
<keyword evidence="4" id="KW-0862">Zinc</keyword>
<keyword evidence="1" id="KW-0597">Phosphoprotein</keyword>
<gene>
    <name evidence="7" type="ORF">Z043_100652</name>
</gene>
<feature type="region of interest" description="Disordered" evidence="5">
    <location>
        <begin position="313"/>
        <end position="360"/>
    </location>
</feature>
<dbReference type="Pfam" id="PF13832">
    <property type="entry name" value="zf-HC5HC2H_2"/>
    <property type="match status" value="1"/>
</dbReference>
<keyword evidence="2" id="KW-0479">Metal-binding</keyword>
<organism evidence="7 8">
    <name type="scientific">Scleropages formosus</name>
    <name type="common">Asian bonytongue</name>
    <name type="synonym">Osteoglossum formosum</name>
    <dbReference type="NCBI Taxonomy" id="113540"/>
    <lineage>
        <taxon>Eukaryota</taxon>
        <taxon>Metazoa</taxon>
        <taxon>Chordata</taxon>
        <taxon>Craniata</taxon>
        <taxon>Vertebrata</taxon>
        <taxon>Euteleostomi</taxon>
        <taxon>Actinopterygii</taxon>
        <taxon>Neopterygii</taxon>
        <taxon>Teleostei</taxon>
        <taxon>Osteoglossocephala</taxon>
        <taxon>Osteoglossomorpha</taxon>
        <taxon>Osteoglossiformes</taxon>
        <taxon>Osteoglossidae</taxon>
        <taxon>Scleropages</taxon>
    </lineage>
</organism>
<sequence length="1947" mass="215346">MDTERLIAQAVPASMRNDLPLMRRLTNSGRRGLGKGQGLLLPLRCRHLLVLYNQRTGRERSHGALAPTEGRGSPEQGPLAEVMQSFRERSGFQGNQPCYQQEPHELSRLENYRNHHSQARQGYEVHSLETAATAAVGVGSKDCYGQPAYPRYTGGGGSAPAKKQYKGAKISGQPLPGGFGNRLGTAYSAQYMSEGHIQQKWEDPAHLTQYKQDMVGRLEVASRPGRNGPQYLEHSVQPISQSQCSHTPQPSAPVYTSHHQQILPQNASPSPLAYNQGHLHYPQHSQSLSSSTSSYMEKCSSVSHCYKGYTMGPNSQYSRPVGSSNSLKQSTYRSPNNYTYQQPSSRSTYEQQSSLQGMTNAQDSLSKYQHFSQQQQSYCLSDMSVRSPEHYYQNCSPSSGHSPARSVGRSPSYSSTPSPLMVNSETFQYNQPPLPIGSSSSAGLQEQGLLMPPHSHTSPSINHPKTNYTGSMKDRFSEKLLSNPSLWSLNALTSQVESISNNVQQLLLSEALVANKKSSKRSTTKKGEDFKGQMRSLEDSTCSDVQQASLVTEPFNTPQTQEGYSSSCEDQQDRSYYCCGQNRSPSQANANSQLVQEMVSSCSLTSPDEMLNMAEDCVPSLQIAQAGNNLNSVSWLQSGEAVVDVSVNASLKNMGKKSPQSIAIPTPQQPEFLADSQSPGDSFKENSEDSGWQEKQVQENKVMKKTSVSHCSDNVEVFNVSEQIEEKEQHQQQEKGWSENEKGPALLHVISKALTEKKHCGNTGDKLYQGMQNQCDPGEEDCVEKCGSLCNLSCRGDVDTDEKLMKTEMYASELPIDPDIPEKTMSFFWRDDFVQDQYLSIKEDNSELPQFNSRSELLEERLSTVEKETEEALEEQHSVPSYQPGELRKEKETLLPSEEVINNTIWSREAGKFCRLDEEQRDKVPAITEATAQENTLVRVERRSVACDIAPPTHSASTAFSALPEKATPPPQAREHIDRRDAEVLEPDSPQLPGKSILPSAPSWANTPPSPKKGDEDIEPGISCPSAVTPSIKPEPAAPTANIRLFNRKHGRGRKGQTGKQMQAGVRIRRHLIMEADAPMARQEVTLPSSESEIFPDHTCAAQKDISRQLPKCFAENFPSRMCTRSVSALTNPKAFLQLKRQLGPKVSEDGATKDCMGHPKDLITKIKWMRQKSPEQTAVDQVTCTESLTGSDQQHESQETALILPPLTKDLKAMVLRSRKPTQYNLLKETAKDKRAMTVFPKKIKETKKQKDALQNDKACLYPKQPQAGAHQRVYKSLTSKTGEKIVSPNKRKSNIYSMVPLKKHKGTQPETHQRKDPQLPAALAGVKGPKNKLRRGEHFKVSLSSYHTKENPLASNTSEIHSSPPQCPTKTKYLPPRKGRGLKYEAMVQKITSPGSKKHVSNPQVENVPIDLMSKTKQQDFEPKEMVKALEEKPGQNGSMWSIEAMTDGACTKTAIRKRKGLVTEGEEEPGPPKETSGAVVNMPRLAKQRAIKNNHEMHLKQRRKRRKGPTPAESTTSAEEPELPTAASAAAFTGKLASSTQMIIDGGVCRRGKCKALRTKKSQANALAKDGSRKQNILKKTGPKKRIRKSTKARKTTEMGPSTKAKQREQISPVAQQNQAPTPLKHALCKTTKKESRPLFCPYVHIDSSRSFGLHCTVVNRPEEELLLLQTKKKSPSKIKNSVSVAKAIANSSVMLQGPLVNKSLIDRCLTCCLCGKPANFRELGDLCGPYYPEDSIPRKALSFRYKLELQKDREKVSCSTVSASPLKREGALSCSGLASLGGATERPTRAERPSGESIMTRPTFRERYRKLQQLQGCNRKATDGGALTLFQRLQLEAEAKEHWAHEACAIWTGGVILVTGKLYGLKEAAHTAAETPCSRCQNVGASVSCCWKGCTQTFHYVCAKEMGEDVYLAWMCHDVKAGRADGGVERGGAERGQREQGLR</sequence>
<evidence type="ECO:0000256" key="5">
    <source>
        <dbReference type="SAM" id="MobiDB-lite"/>
    </source>
</evidence>
<keyword evidence="3" id="KW-0863">Zinc-finger</keyword>
<feature type="compositionally biased region" description="Polar residues" evidence="5">
    <location>
        <begin position="257"/>
        <end position="269"/>
    </location>
</feature>
<evidence type="ECO:0000256" key="3">
    <source>
        <dbReference type="ARBA" id="ARBA00022771"/>
    </source>
</evidence>
<feature type="compositionally biased region" description="Polar residues" evidence="5">
    <location>
        <begin position="1355"/>
        <end position="1366"/>
    </location>
</feature>
<feature type="region of interest" description="Disordered" evidence="5">
    <location>
        <begin position="59"/>
        <end position="78"/>
    </location>
</feature>
<feature type="compositionally biased region" description="Basic and acidic residues" evidence="5">
    <location>
        <begin position="525"/>
        <end position="537"/>
    </location>
</feature>
<evidence type="ECO:0000313" key="8">
    <source>
        <dbReference type="Proteomes" id="UP000034805"/>
    </source>
</evidence>
<dbReference type="InterPro" id="IPR013083">
    <property type="entry name" value="Znf_RING/FYVE/PHD"/>
</dbReference>
<feature type="compositionally biased region" description="Basic and acidic residues" evidence="5">
    <location>
        <begin position="973"/>
        <end position="983"/>
    </location>
</feature>
<name>A0A0P7XS27_SCLFO</name>
<dbReference type="Proteomes" id="UP000034805">
    <property type="component" value="Unassembled WGS sequence"/>
</dbReference>
<feature type="region of interest" description="Disordered" evidence="5">
    <location>
        <begin position="1350"/>
        <end position="1379"/>
    </location>
</feature>
<dbReference type="PANTHER" id="PTHR14955:SF6">
    <property type="entry name" value="RETINOIC ACID-INDUCED PROTEIN 1"/>
    <property type="match status" value="1"/>
</dbReference>
<dbReference type="STRING" id="113540.ENSSFOP00015037095"/>
<dbReference type="PROSITE" id="PS51805">
    <property type="entry name" value="EPHD"/>
    <property type="match status" value="1"/>
</dbReference>
<dbReference type="PANTHER" id="PTHR14955">
    <property type="entry name" value="RETINOIC ACID INDUCED 1/TRANSCRIPTION FACTOR 20"/>
    <property type="match status" value="1"/>
</dbReference>
<feature type="domain" description="PHD-type" evidence="6">
    <location>
        <begin position="1815"/>
        <end position="1932"/>
    </location>
</feature>
<dbReference type="GO" id="GO:0032922">
    <property type="term" value="P:circadian regulation of gene expression"/>
    <property type="evidence" value="ECO:0007669"/>
    <property type="project" value="TreeGrafter"/>
</dbReference>
<evidence type="ECO:0000259" key="6">
    <source>
        <dbReference type="PROSITE" id="PS51805"/>
    </source>
</evidence>
<dbReference type="GO" id="GO:0008270">
    <property type="term" value="F:zinc ion binding"/>
    <property type="evidence" value="ECO:0007669"/>
    <property type="project" value="UniProtKB-KW"/>
</dbReference>
<reference evidence="7 8" key="1">
    <citation type="submission" date="2015-08" db="EMBL/GenBank/DDBJ databases">
        <title>The genome of the Asian arowana (Scleropages formosus).</title>
        <authorList>
            <person name="Tan M.H."/>
            <person name="Gan H.M."/>
            <person name="Croft L.J."/>
            <person name="Austin C.M."/>
        </authorList>
    </citation>
    <scope>NUCLEOTIDE SEQUENCE [LARGE SCALE GENOMIC DNA]</scope>
    <source>
        <strain evidence="7">Aro1</strain>
    </source>
</reference>
<dbReference type="Gene3D" id="3.30.40.10">
    <property type="entry name" value="Zinc/RING finger domain, C3HC4 (zinc finger)"/>
    <property type="match status" value="1"/>
</dbReference>
<proteinExistence type="predicted"/>
<feature type="region of interest" description="Disordered" evidence="5">
    <location>
        <begin position="221"/>
        <end position="292"/>
    </location>
</feature>